<dbReference type="PANTHER" id="PTHR33414:SF10">
    <property type="entry name" value="PROTEIN PLASTID MOVEMENT IMPAIRED 1-RELATED 2"/>
    <property type="match status" value="1"/>
</dbReference>
<dbReference type="InParanoid" id="A0A2R6QZ00"/>
<organism evidence="2 3">
    <name type="scientific">Actinidia chinensis var. chinensis</name>
    <name type="common">Chinese soft-hair kiwi</name>
    <dbReference type="NCBI Taxonomy" id="1590841"/>
    <lineage>
        <taxon>Eukaryota</taxon>
        <taxon>Viridiplantae</taxon>
        <taxon>Streptophyta</taxon>
        <taxon>Embryophyta</taxon>
        <taxon>Tracheophyta</taxon>
        <taxon>Spermatophyta</taxon>
        <taxon>Magnoliopsida</taxon>
        <taxon>eudicotyledons</taxon>
        <taxon>Gunneridae</taxon>
        <taxon>Pentapetalae</taxon>
        <taxon>asterids</taxon>
        <taxon>Ericales</taxon>
        <taxon>Actinidiaceae</taxon>
        <taxon>Actinidia</taxon>
    </lineage>
</organism>
<proteinExistence type="predicted"/>
<name>A0A2R6QZ00_ACTCC</name>
<gene>
    <name evidence="2" type="ORF">CEY00_Acc12365</name>
</gene>
<dbReference type="AlphaFoldDB" id="A0A2R6QZ00"/>
<dbReference type="STRING" id="1590841.A0A2R6QZ00"/>
<dbReference type="PROSITE" id="PS51840">
    <property type="entry name" value="C2_NT"/>
    <property type="match status" value="1"/>
</dbReference>
<dbReference type="PANTHER" id="PTHR33414">
    <property type="entry name" value="PROTEIN PLASTID MOVEMENT IMPAIRED 1-RELATED 1"/>
    <property type="match status" value="1"/>
</dbReference>
<protein>
    <submittedName>
        <fullName evidence="2">Protein PLASTID MOVEMENT IMPAIRED 1-RELATED like</fullName>
    </submittedName>
</protein>
<dbReference type="OrthoDB" id="2019483at2759"/>
<sequence>MVVYSSSGRLLRDIEEISRALYPHKTPPNNVISPSDSRSKSAGRTRFAESNTNFFNEDMLHKNKKSSIWNWNPLKAITHIRNHWFNCWFFLHVQAIEGFPSNFNDISLCEQWKRKDEVLQTHPARVYQGVAEFEGTLMHWCSVYGSGNGHHHSEKSDSNLSFLYASVIGAPTLDLGKH</sequence>
<comment type="caution">
    <text evidence="2">The sequence shown here is derived from an EMBL/GenBank/DDBJ whole genome shotgun (WGS) entry which is preliminary data.</text>
</comment>
<dbReference type="InterPro" id="IPR039614">
    <property type="entry name" value="PMI1-like"/>
</dbReference>
<evidence type="ECO:0000313" key="3">
    <source>
        <dbReference type="Proteomes" id="UP000241394"/>
    </source>
</evidence>
<evidence type="ECO:0000313" key="2">
    <source>
        <dbReference type="EMBL" id="PSS17579.1"/>
    </source>
</evidence>
<reference evidence="2 3" key="1">
    <citation type="submission" date="2017-07" db="EMBL/GenBank/DDBJ databases">
        <title>An improved, manually edited Actinidia chinensis var. chinensis (kiwifruit) genome highlights the challenges associated with draft genomes and gene prediction in plants.</title>
        <authorList>
            <person name="Pilkington S."/>
            <person name="Crowhurst R."/>
            <person name="Hilario E."/>
            <person name="Nardozza S."/>
            <person name="Fraser L."/>
            <person name="Peng Y."/>
            <person name="Gunaseelan K."/>
            <person name="Simpson R."/>
            <person name="Tahir J."/>
            <person name="Deroles S."/>
            <person name="Templeton K."/>
            <person name="Luo Z."/>
            <person name="Davy M."/>
            <person name="Cheng C."/>
            <person name="Mcneilage M."/>
            <person name="Scaglione D."/>
            <person name="Liu Y."/>
            <person name="Zhang Q."/>
            <person name="Datson P."/>
            <person name="De Silva N."/>
            <person name="Gardiner S."/>
            <person name="Bassett H."/>
            <person name="Chagne D."/>
            <person name="Mccallum J."/>
            <person name="Dzierzon H."/>
            <person name="Deng C."/>
            <person name="Wang Y.-Y."/>
            <person name="Barron N."/>
            <person name="Manako K."/>
            <person name="Bowen J."/>
            <person name="Foster T."/>
            <person name="Erridge Z."/>
            <person name="Tiffin H."/>
            <person name="Waite C."/>
            <person name="Davies K."/>
            <person name="Grierson E."/>
            <person name="Laing W."/>
            <person name="Kirk R."/>
            <person name="Chen X."/>
            <person name="Wood M."/>
            <person name="Montefiori M."/>
            <person name="Brummell D."/>
            <person name="Schwinn K."/>
            <person name="Catanach A."/>
            <person name="Fullerton C."/>
            <person name="Li D."/>
            <person name="Meiyalaghan S."/>
            <person name="Nieuwenhuizen N."/>
            <person name="Read N."/>
            <person name="Prakash R."/>
            <person name="Hunter D."/>
            <person name="Zhang H."/>
            <person name="Mckenzie M."/>
            <person name="Knabel M."/>
            <person name="Harris A."/>
            <person name="Allan A."/>
            <person name="Chen A."/>
            <person name="Janssen B."/>
            <person name="Plunkett B."/>
            <person name="Dwamena C."/>
            <person name="Voogd C."/>
            <person name="Leif D."/>
            <person name="Lafferty D."/>
            <person name="Souleyre E."/>
            <person name="Varkonyi-Gasic E."/>
            <person name="Gambi F."/>
            <person name="Hanley J."/>
            <person name="Yao J.-L."/>
            <person name="Cheung J."/>
            <person name="David K."/>
            <person name="Warren B."/>
            <person name="Marsh K."/>
            <person name="Snowden K."/>
            <person name="Lin-Wang K."/>
            <person name="Brian L."/>
            <person name="Martinez-Sanchez M."/>
            <person name="Wang M."/>
            <person name="Ileperuma N."/>
            <person name="Macnee N."/>
            <person name="Campin R."/>
            <person name="Mcatee P."/>
            <person name="Drummond R."/>
            <person name="Espley R."/>
            <person name="Ireland H."/>
            <person name="Wu R."/>
            <person name="Atkinson R."/>
            <person name="Karunairetnam S."/>
            <person name="Bulley S."/>
            <person name="Chunkath S."/>
            <person name="Hanley Z."/>
            <person name="Storey R."/>
            <person name="Thrimawithana A."/>
            <person name="Thomson S."/>
            <person name="David C."/>
            <person name="Testolin R."/>
        </authorList>
    </citation>
    <scope>NUCLEOTIDE SEQUENCE [LARGE SCALE GENOMIC DNA]</scope>
    <source>
        <strain evidence="3">cv. Red5</strain>
        <tissue evidence="2">Young leaf</tissue>
    </source>
</reference>
<dbReference type="EMBL" id="NKQK01000011">
    <property type="protein sequence ID" value="PSS17579.1"/>
    <property type="molecule type" value="Genomic_DNA"/>
</dbReference>
<keyword evidence="3" id="KW-1185">Reference proteome</keyword>
<reference evidence="3" key="2">
    <citation type="journal article" date="2018" name="BMC Genomics">
        <title>A manually annotated Actinidia chinensis var. chinensis (kiwifruit) genome highlights the challenges associated with draft genomes and gene prediction in plants.</title>
        <authorList>
            <person name="Pilkington S.M."/>
            <person name="Crowhurst R."/>
            <person name="Hilario E."/>
            <person name="Nardozza S."/>
            <person name="Fraser L."/>
            <person name="Peng Y."/>
            <person name="Gunaseelan K."/>
            <person name="Simpson R."/>
            <person name="Tahir J."/>
            <person name="Deroles S.C."/>
            <person name="Templeton K."/>
            <person name="Luo Z."/>
            <person name="Davy M."/>
            <person name="Cheng C."/>
            <person name="McNeilage M."/>
            <person name="Scaglione D."/>
            <person name="Liu Y."/>
            <person name="Zhang Q."/>
            <person name="Datson P."/>
            <person name="De Silva N."/>
            <person name="Gardiner S.E."/>
            <person name="Bassett H."/>
            <person name="Chagne D."/>
            <person name="McCallum J."/>
            <person name="Dzierzon H."/>
            <person name="Deng C."/>
            <person name="Wang Y.Y."/>
            <person name="Barron L."/>
            <person name="Manako K."/>
            <person name="Bowen J."/>
            <person name="Foster T.M."/>
            <person name="Erridge Z.A."/>
            <person name="Tiffin H."/>
            <person name="Waite C.N."/>
            <person name="Davies K.M."/>
            <person name="Grierson E.P."/>
            <person name="Laing W.A."/>
            <person name="Kirk R."/>
            <person name="Chen X."/>
            <person name="Wood M."/>
            <person name="Montefiori M."/>
            <person name="Brummell D.A."/>
            <person name="Schwinn K.E."/>
            <person name="Catanach A."/>
            <person name="Fullerton C."/>
            <person name="Li D."/>
            <person name="Meiyalaghan S."/>
            <person name="Nieuwenhuizen N."/>
            <person name="Read N."/>
            <person name="Prakash R."/>
            <person name="Hunter D."/>
            <person name="Zhang H."/>
            <person name="McKenzie M."/>
            <person name="Knabel M."/>
            <person name="Harris A."/>
            <person name="Allan A.C."/>
            <person name="Gleave A."/>
            <person name="Chen A."/>
            <person name="Janssen B.J."/>
            <person name="Plunkett B."/>
            <person name="Ampomah-Dwamena C."/>
            <person name="Voogd C."/>
            <person name="Leif D."/>
            <person name="Lafferty D."/>
            <person name="Souleyre E.J.F."/>
            <person name="Varkonyi-Gasic E."/>
            <person name="Gambi F."/>
            <person name="Hanley J."/>
            <person name="Yao J.L."/>
            <person name="Cheung J."/>
            <person name="David K.M."/>
            <person name="Warren B."/>
            <person name="Marsh K."/>
            <person name="Snowden K.C."/>
            <person name="Lin-Wang K."/>
            <person name="Brian L."/>
            <person name="Martinez-Sanchez M."/>
            <person name="Wang M."/>
            <person name="Ileperuma N."/>
            <person name="Macnee N."/>
            <person name="Campin R."/>
            <person name="McAtee P."/>
            <person name="Drummond R.S.M."/>
            <person name="Espley R.V."/>
            <person name="Ireland H.S."/>
            <person name="Wu R."/>
            <person name="Atkinson R.G."/>
            <person name="Karunairetnam S."/>
            <person name="Bulley S."/>
            <person name="Chunkath S."/>
            <person name="Hanley Z."/>
            <person name="Storey R."/>
            <person name="Thrimawithana A.H."/>
            <person name="Thomson S."/>
            <person name="David C."/>
            <person name="Testolin R."/>
            <person name="Huang H."/>
            <person name="Hellens R.P."/>
            <person name="Schaffer R.J."/>
        </authorList>
    </citation>
    <scope>NUCLEOTIDE SEQUENCE [LARGE SCALE GENOMIC DNA]</scope>
    <source>
        <strain evidence="3">cv. Red5</strain>
    </source>
</reference>
<evidence type="ECO:0000259" key="1">
    <source>
        <dbReference type="PROSITE" id="PS51840"/>
    </source>
</evidence>
<dbReference type="Proteomes" id="UP000241394">
    <property type="component" value="Chromosome LG11"/>
</dbReference>
<dbReference type="InterPro" id="IPR019448">
    <property type="entry name" value="NT-C2"/>
</dbReference>
<accession>A0A2R6QZ00</accession>
<dbReference type="Gramene" id="PSS17579">
    <property type="protein sequence ID" value="PSS17579"/>
    <property type="gene ID" value="CEY00_Acc12365"/>
</dbReference>
<feature type="domain" description="C2 NT-type" evidence="1">
    <location>
        <begin position="77"/>
        <end position="178"/>
    </location>
</feature>